<keyword evidence="3" id="KW-0238">DNA-binding</keyword>
<evidence type="ECO:0000259" key="1">
    <source>
        <dbReference type="Pfam" id="PF18367"/>
    </source>
</evidence>
<feature type="domain" description="DNA-binding protein Rv2175c wHTH" evidence="2">
    <location>
        <begin position="18"/>
        <end position="70"/>
    </location>
</feature>
<evidence type="ECO:0000259" key="2">
    <source>
        <dbReference type="Pfam" id="PF21531"/>
    </source>
</evidence>
<dbReference type="GO" id="GO:0003677">
    <property type="term" value="F:DNA binding"/>
    <property type="evidence" value="ECO:0007669"/>
    <property type="project" value="UniProtKB-KW"/>
</dbReference>
<evidence type="ECO:0000313" key="4">
    <source>
        <dbReference type="Proteomes" id="UP001205867"/>
    </source>
</evidence>
<organism evidence="3 4">
    <name type="scientific">Micrococcus luteus</name>
    <name type="common">Micrococcus lysodeikticus</name>
    <dbReference type="NCBI Taxonomy" id="1270"/>
    <lineage>
        <taxon>Bacteria</taxon>
        <taxon>Bacillati</taxon>
        <taxon>Actinomycetota</taxon>
        <taxon>Actinomycetes</taxon>
        <taxon>Micrococcales</taxon>
        <taxon>Micrococcaceae</taxon>
        <taxon>Micrococcus</taxon>
    </lineage>
</organism>
<dbReference type="EMBL" id="JALXKZ020000014">
    <property type="protein sequence ID" value="MCV7629145.1"/>
    <property type="molecule type" value="Genomic_DNA"/>
</dbReference>
<feature type="domain" description="Rv2175c C-terminal" evidence="1">
    <location>
        <begin position="77"/>
        <end position="131"/>
    </location>
</feature>
<dbReference type="RefSeq" id="WP_206480869.1">
    <property type="nucleotide sequence ID" value="NZ_CP150972.1"/>
</dbReference>
<dbReference type="Pfam" id="PF21531">
    <property type="entry name" value="Rv2175c_wHTH"/>
    <property type="match status" value="1"/>
</dbReference>
<proteinExistence type="predicted"/>
<dbReference type="Proteomes" id="UP001205867">
    <property type="component" value="Unassembled WGS sequence"/>
</dbReference>
<dbReference type="InterPro" id="IPR041098">
    <property type="entry name" value="Rv2175c_C"/>
</dbReference>
<evidence type="ECO:0000313" key="3">
    <source>
        <dbReference type="EMBL" id="MCV7629145.1"/>
    </source>
</evidence>
<reference evidence="3" key="1">
    <citation type="submission" date="2023-06" db="EMBL/GenBank/DDBJ databases">
        <title>lsaBGC provides a comprehensive framework for evolutionary analysis of biosynthetic gene clusters within focal taxa.</title>
        <authorList>
            <person name="Salamzade R."/>
            <person name="Sandstrom S."/>
            <person name="Kalan L.R."/>
        </authorList>
    </citation>
    <scope>NUCLEOTIDE SEQUENCE</scope>
    <source>
        <strain evidence="3">P3-SID899</strain>
    </source>
</reference>
<comment type="caution">
    <text evidence="3">The sequence shown here is derived from an EMBL/GenBank/DDBJ whole genome shotgun (WGS) entry which is preliminary data.</text>
</comment>
<name>A0AAP3AH84_MICLU</name>
<gene>
    <name evidence="3" type="ORF">M3A82_007300</name>
</gene>
<dbReference type="InterPro" id="IPR048576">
    <property type="entry name" value="Rv2175c_wHTH"/>
</dbReference>
<dbReference type="AlphaFoldDB" id="A0AAP3AH84"/>
<accession>A0AAP3AH84</accession>
<dbReference type="Pfam" id="PF18367">
    <property type="entry name" value="Rv2175c_C"/>
    <property type="match status" value="1"/>
</dbReference>
<sequence length="132" mass="14594">MSTTSSDTPVPADAITAELDALVGEWLSVPDVAERLDQRVTRVHNLVHERRLLAVRRPEPAVRSVPALFLTETGVLDSLQGTLVLLADAGFSDEEALRWLFTEDASLPGRPIDALRDGRKTEIRRRAQALAW</sequence>
<protein>
    <submittedName>
        <fullName evidence="3">Rv2175c family DNA-binding protein</fullName>
    </submittedName>
</protein>